<dbReference type="EMBL" id="BMHK01000002">
    <property type="protein sequence ID" value="GGB88129.1"/>
    <property type="molecule type" value="Genomic_DNA"/>
</dbReference>
<keyword evidence="11" id="KW-1185">Reference proteome</keyword>
<dbReference type="PANTHER" id="PTHR22760">
    <property type="entry name" value="GLYCOSYLTRANSFERASE"/>
    <property type="match status" value="1"/>
</dbReference>
<feature type="transmembrane region" description="Helical" evidence="9">
    <location>
        <begin position="218"/>
        <end position="238"/>
    </location>
</feature>
<organism evidence="10 11">
    <name type="scientific">Novosphingobium endophyticum</name>
    <dbReference type="NCBI Taxonomy" id="1955250"/>
    <lineage>
        <taxon>Bacteria</taxon>
        <taxon>Pseudomonadati</taxon>
        <taxon>Pseudomonadota</taxon>
        <taxon>Alphaproteobacteria</taxon>
        <taxon>Sphingomonadales</taxon>
        <taxon>Sphingomonadaceae</taxon>
        <taxon>Novosphingobium</taxon>
    </lineage>
</organism>
<evidence type="ECO:0000256" key="8">
    <source>
        <dbReference type="ARBA" id="ARBA00023136"/>
    </source>
</evidence>
<keyword evidence="7 9" id="KW-1133">Transmembrane helix</keyword>
<accession>A0A916TPM7</accession>
<feature type="transmembrane region" description="Helical" evidence="9">
    <location>
        <begin position="322"/>
        <end position="346"/>
    </location>
</feature>
<keyword evidence="4" id="KW-0808">Transferase</keyword>
<gene>
    <name evidence="10" type="ORF">GCM10011494_03040</name>
</gene>
<reference evidence="10" key="2">
    <citation type="submission" date="2020-09" db="EMBL/GenBank/DDBJ databases">
        <authorList>
            <person name="Sun Q."/>
            <person name="Zhou Y."/>
        </authorList>
    </citation>
    <scope>NUCLEOTIDE SEQUENCE</scope>
    <source>
        <strain evidence="10">CGMCC 1.15095</strain>
    </source>
</reference>
<keyword evidence="8 9" id="KW-0472">Membrane</keyword>
<feature type="transmembrane region" description="Helical" evidence="9">
    <location>
        <begin position="136"/>
        <end position="167"/>
    </location>
</feature>
<feature type="transmembrane region" description="Helical" evidence="9">
    <location>
        <begin position="106"/>
        <end position="124"/>
    </location>
</feature>
<evidence type="ECO:0000256" key="2">
    <source>
        <dbReference type="ARBA" id="ARBA00004586"/>
    </source>
</evidence>
<feature type="transmembrane region" description="Helical" evidence="9">
    <location>
        <begin position="22"/>
        <end position="41"/>
    </location>
</feature>
<evidence type="ECO:0000256" key="3">
    <source>
        <dbReference type="ARBA" id="ARBA00022676"/>
    </source>
</evidence>
<evidence type="ECO:0008006" key="12">
    <source>
        <dbReference type="Google" id="ProtNLM"/>
    </source>
</evidence>
<comment type="subcellular location">
    <subcellularLocation>
        <location evidence="1">Endomembrane system</location>
        <topology evidence="1">Multi-pass membrane protein</topology>
    </subcellularLocation>
    <subcellularLocation>
        <location evidence="2">Endoplasmic reticulum membrane</location>
    </subcellularLocation>
</comment>
<dbReference type="GO" id="GO:0012505">
    <property type="term" value="C:endomembrane system"/>
    <property type="evidence" value="ECO:0007669"/>
    <property type="project" value="UniProtKB-SubCell"/>
</dbReference>
<dbReference type="AlphaFoldDB" id="A0A916TPM7"/>
<keyword evidence="6" id="KW-0256">Endoplasmic reticulum</keyword>
<reference evidence="10" key="1">
    <citation type="journal article" date="2014" name="Int. J. Syst. Evol. Microbiol.">
        <title>Complete genome sequence of Corynebacterium casei LMG S-19264T (=DSM 44701T), isolated from a smear-ripened cheese.</title>
        <authorList>
            <consortium name="US DOE Joint Genome Institute (JGI-PGF)"/>
            <person name="Walter F."/>
            <person name="Albersmeier A."/>
            <person name="Kalinowski J."/>
            <person name="Ruckert C."/>
        </authorList>
    </citation>
    <scope>NUCLEOTIDE SEQUENCE</scope>
    <source>
        <strain evidence="10">CGMCC 1.15095</strain>
    </source>
</reference>
<protein>
    <recommendedName>
        <fullName evidence="12">Alg9-like mannosyltransferase family protein</fullName>
    </recommendedName>
</protein>
<evidence type="ECO:0000256" key="6">
    <source>
        <dbReference type="ARBA" id="ARBA00022824"/>
    </source>
</evidence>
<evidence type="ECO:0000256" key="5">
    <source>
        <dbReference type="ARBA" id="ARBA00022692"/>
    </source>
</evidence>
<dbReference type="GO" id="GO:0000030">
    <property type="term" value="F:mannosyltransferase activity"/>
    <property type="evidence" value="ECO:0007669"/>
    <property type="project" value="TreeGrafter"/>
</dbReference>
<proteinExistence type="predicted"/>
<feature type="transmembrane region" description="Helical" evidence="9">
    <location>
        <begin position="298"/>
        <end position="316"/>
    </location>
</feature>
<feature type="transmembrane region" description="Helical" evidence="9">
    <location>
        <begin position="187"/>
        <end position="209"/>
    </location>
</feature>
<evidence type="ECO:0000313" key="11">
    <source>
        <dbReference type="Proteomes" id="UP000608154"/>
    </source>
</evidence>
<dbReference type="Pfam" id="PF03901">
    <property type="entry name" value="Glyco_transf_22"/>
    <property type="match status" value="1"/>
</dbReference>
<sequence length="503" mass="54379">MGNTGGIGARGRGISWQSNERTWQLAILAIVALAVVLRVHAFSPFDISHADELMQYLEQANRIATGHGIRPWETRYGVRNELIPQLLSLPFWIGHRIAPGTLAGMYLARVTFAALTLIALPAAWRLGALVSRRHALAALFVVAIWWESVLYSNLLLSESLGAAILLLSAAPLLDEKAGVRALRMSGFLLGLGLLVRFQFAPFAAVLFLYAEWRDRRRILPLVTGGIIAAALGAASDLARGAAPFSWVFANFTMNIGEGRAAGFGVSGPFQYLVDYYFHFGAGALIFTLLCVLLAGRRYWPLLCAAVVTVAAHSLIGHKEYRFVWIATLTLLALAAIGSLNLFRFLADRRRPGSGDGPVPLAATLAVWALLSLSSFQITGGYSAFRGGGALSKLAAMAGARPDVCRLAVVEAYYAYVAPSIMPRRVPISVAPKGVYEGTRPLPPELVIAADALLAEKRPLGTEQYRQVACLTLPSERPCLYVRPGTCTPDPVYDFQTSLERGGM</sequence>
<dbReference type="Proteomes" id="UP000608154">
    <property type="component" value="Unassembled WGS sequence"/>
</dbReference>
<feature type="transmembrane region" description="Helical" evidence="9">
    <location>
        <begin position="275"/>
        <end position="293"/>
    </location>
</feature>
<evidence type="ECO:0000256" key="9">
    <source>
        <dbReference type="SAM" id="Phobius"/>
    </source>
</evidence>
<keyword evidence="5 9" id="KW-0812">Transmembrane</keyword>
<name>A0A916TPM7_9SPHN</name>
<dbReference type="InterPro" id="IPR005599">
    <property type="entry name" value="GPI_mannosylTrfase"/>
</dbReference>
<evidence type="ECO:0000313" key="10">
    <source>
        <dbReference type="EMBL" id="GGB88129.1"/>
    </source>
</evidence>
<evidence type="ECO:0000256" key="1">
    <source>
        <dbReference type="ARBA" id="ARBA00004127"/>
    </source>
</evidence>
<keyword evidence="3" id="KW-0328">Glycosyltransferase</keyword>
<dbReference type="RefSeq" id="WP_188767598.1">
    <property type="nucleotide sequence ID" value="NZ_BMHK01000002.1"/>
</dbReference>
<comment type="caution">
    <text evidence="10">The sequence shown here is derived from an EMBL/GenBank/DDBJ whole genome shotgun (WGS) entry which is preliminary data.</text>
</comment>
<evidence type="ECO:0000256" key="7">
    <source>
        <dbReference type="ARBA" id="ARBA00022989"/>
    </source>
</evidence>
<evidence type="ECO:0000256" key="4">
    <source>
        <dbReference type="ARBA" id="ARBA00022679"/>
    </source>
</evidence>